<evidence type="ECO:0000256" key="11">
    <source>
        <dbReference type="SAM" id="Phobius"/>
    </source>
</evidence>
<evidence type="ECO:0000313" key="14">
    <source>
        <dbReference type="Proteomes" id="UP001159427"/>
    </source>
</evidence>
<dbReference type="PANTHER" id="PTHR24246:SF27">
    <property type="entry name" value="ADENOSINE RECEPTOR, ISOFORM A"/>
    <property type="match status" value="1"/>
</dbReference>
<evidence type="ECO:0000256" key="8">
    <source>
        <dbReference type="ARBA" id="ARBA00023180"/>
    </source>
</evidence>
<keyword evidence="5 10" id="KW-0297">G-protein coupled receptor</keyword>
<keyword evidence="9 10" id="KW-0807">Transducer</keyword>
<feature type="transmembrane region" description="Helical" evidence="11">
    <location>
        <begin position="28"/>
        <end position="52"/>
    </location>
</feature>
<accession>A0ABN8LS78</accession>
<feature type="transmembrane region" description="Helical" evidence="11">
    <location>
        <begin position="153"/>
        <end position="171"/>
    </location>
</feature>
<proteinExistence type="inferred from homology"/>
<keyword evidence="14" id="KW-1185">Reference proteome</keyword>
<feature type="transmembrane region" description="Helical" evidence="11">
    <location>
        <begin position="64"/>
        <end position="83"/>
    </location>
</feature>
<comment type="subcellular location">
    <subcellularLocation>
        <location evidence="1">Cell membrane</location>
        <topology evidence="1">Multi-pass membrane protein</topology>
    </subcellularLocation>
</comment>
<feature type="domain" description="G-protein coupled receptors family 1 profile" evidence="12">
    <location>
        <begin position="43"/>
        <end position="300"/>
    </location>
</feature>
<keyword evidence="6 11" id="KW-0472">Membrane</keyword>
<feature type="transmembrane region" description="Helical" evidence="11">
    <location>
        <begin position="115"/>
        <end position="132"/>
    </location>
</feature>
<feature type="transmembrane region" description="Helical" evidence="11">
    <location>
        <begin position="284"/>
        <end position="303"/>
    </location>
</feature>
<comment type="caution">
    <text evidence="13">The sequence shown here is derived from an EMBL/GenBank/DDBJ whole genome shotgun (WGS) entry which is preliminary data.</text>
</comment>
<evidence type="ECO:0000256" key="6">
    <source>
        <dbReference type="ARBA" id="ARBA00023136"/>
    </source>
</evidence>
<gene>
    <name evidence="13" type="ORF">PEVE_00004927</name>
</gene>
<dbReference type="Gene3D" id="1.20.1070.10">
    <property type="entry name" value="Rhodopsin 7-helix transmembrane proteins"/>
    <property type="match status" value="1"/>
</dbReference>
<evidence type="ECO:0000256" key="4">
    <source>
        <dbReference type="ARBA" id="ARBA00022989"/>
    </source>
</evidence>
<evidence type="ECO:0000256" key="2">
    <source>
        <dbReference type="ARBA" id="ARBA00022475"/>
    </source>
</evidence>
<keyword evidence="3 10" id="KW-0812">Transmembrane</keyword>
<dbReference type="CDD" id="cd00637">
    <property type="entry name" value="7tm_classA_rhodopsin-like"/>
    <property type="match status" value="1"/>
</dbReference>
<dbReference type="InterPro" id="IPR000276">
    <property type="entry name" value="GPCR_Rhodpsn"/>
</dbReference>
<dbReference type="Pfam" id="PF00001">
    <property type="entry name" value="7tm_1"/>
    <property type="match status" value="1"/>
</dbReference>
<evidence type="ECO:0000256" key="9">
    <source>
        <dbReference type="ARBA" id="ARBA00023224"/>
    </source>
</evidence>
<feature type="transmembrane region" description="Helical" evidence="11">
    <location>
        <begin position="191"/>
        <end position="212"/>
    </location>
</feature>
<dbReference type="Proteomes" id="UP001159427">
    <property type="component" value="Unassembled WGS sequence"/>
</dbReference>
<keyword evidence="4 11" id="KW-1133">Transmembrane helix</keyword>
<sequence>MSFEKGNSSSQHEDTPTVYLCSKILDDAFLVVYIVLGFAMFIGNIFCCTVFLNTSQFRNCYMNIFLVSLGVADVLAALLIIPGHCVFCTSCSKEYVFNVLNMEQTCQILDGVKDYIWLASIFSVLSITYDRYLAVNQPLRYYSKMTAQTVVRILTMAWLLPLPFSFIKPVLNAADVDFLRDGSQSESVFDVALVICLIIVPMAVLVIANVSIMKAIKKQLGRVASHRARAAVEDIRPKENRAKTISCLIVVLVFLVSWFPRSLLNFVLLVGINHLKGLKLLEKISLVFLFFQSSINPLLYSFYRKDFRQAAKKLLLRTVPSKLRISLKFNKNDDNASVQNSSLEPALIINSVHLAQLSEIKI</sequence>
<dbReference type="PANTHER" id="PTHR24246">
    <property type="entry name" value="OLFACTORY RECEPTOR AND ADENOSINE RECEPTOR"/>
    <property type="match status" value="1"/>
</dbReference>
<keyword evidence="2" id="KW-1003">Cell membrane</keyword>
<evidence type="ECO:0000256" key="10">
    <source>
        <dbReference type="RuleBase" id="RU000688"/>
    </source>
</evidence>
<evidence type="ECO:0000256" key="7">
    <source>
        <dbReference type="ARBA" id="ARBA00023170"/>
    </source>
</evidence>
<protein>
    <recommendedName>
        <fullName evidence="12">G-protein coupled receptors family 1 profile domain-containing protein</fullName>
    </recommendedName>
</protein>
<evidence type="ECO:0000313" key="13">
    <source>
        <dbReference type="EMBL" id="CAH3019936.1"/>
    </source>
</evidence>
<keyword evidence="8" id="KW-0325">Glycoprotein</keyword>
<keyword evidence="7 10" id="KW-0675">Receptor</keyword>
<evidence type="ECO:0000256" key="1">
    <source>
        <dbReference type="ARBA" id="ARBA00004651"/>
    </source>
</evidence>
<feature type="transmembrane region" description="Helical" evidence="11">
    <location>
        <begin position="245"/>
        <end position="272"/>
    </location>
</feature>
<dbReference type="PRINTS" id="PR00237">
    <property type="entry name" value="GPCRRHODOPSN"/>
</dbReference>
<evidence type="ECO:0000256" key="3">
    <source>
        <dbReference type="ARBA" id="ARBA00022692"/>
    </source>
</evidence>
<name>A0ABN8LS78_9CNID</name>
<dbReference type="EMBL" id="CALNXI010000131">
    <property type="protein sequence ID" value="CAH3019936.1"/>
    <property type="molecule type" value="Genomic_DNA"/>
</dbReference>
<dbReference type="PROSITE" id="PS00237">
    <property type="entry name" value="G_PROTEIN_RECEP_F1_1"/>
    <property type="match status" value="1"/>
</dbReference>
<comment type="similarity">
    <text evidence="10">Belongs to the G-protein coupled receptor 1 family.</text>
</comment>
<evidence type="ECO:0000256" key="5">
    <source>
        <dbReference type="ARBA" id="ARBA00023040"/>
    </source>
</evidence>
<dbReference type="InterPro" id="IPR017452">
    <property type="entry name" value="GPCR_Rhodpsn_7TM"/>
</dbReference>
<dbReference type="PROSITE" id="PS50262">
    <property type="entry name" value="G_PROTEIN_RECEP_F1_2"/>
    <property type="match status" value="1"/>
</dbReference>
<organism evidence="13 14">
    <name type="scientific">Porites evermanni</name>
    <dbReference type="NCBI Taxonomy" id="104178"/>
    <lineage>
        <taxon>Eukaryota</taxon>
        <taxon>Metazoa</taxon>
        <taxon>Cnidaria</taxon>
        <taxon>Anthozoa</taxon>
        <taxon>Hexacorallia</taxon>
        <taxon>Scleractinia</taxon>
        <taxon>Fungiina</taxon>
        <taxon>Poritidae</taxon>
        <taxon>Porites</taxon>
    </lineage>
</organism>
<reference evidence="13 14" key="1">
    <citation type="submission" date="2022-05" db="EMBL/GenBank/DDBJ databases">
        <authorList>
            <consortium name="Genoscope - CEA"/>
            <person name="William W."/>
        </authorList>
    </citation>
    <scope>NUCLEOTIDE SEQUENCE [LARGE SCALE GENOMIC DNA]</scope>
</reference>
<evidence type="ECO:0000259" key="12">
    <source>
        <dbReference type="PROSITE" id="PS50262"/>
    </source>
</evidence>
<dbReference type="SUPFAM" id="SSF81321">
    <property type="entry name" value="Family A G protein-coupled receptor-like"/>
    <property type="match status" value="1"/>
</dbReference>